<dbReference type="InterPro" id="IPR050955">
    <property type="entry name" value="Plant_Biomass_Hydrol_Est"/>
</dbReference>
<keyword evidence="4" id="KW-0378">Hydrolase</keyword>
<dbReference type="Pfam" id="PF18435">
    <property type="entry name" value="EstA_Ig_like"/>
    <property type="match status" value="1"/>
</dbReference>
<dbReference type="InterPro" id="IPR029058">
    <property type="entry name" value="AB_hydrolase_fold"/>
</dbReference>
<dbReference type="InterPro" id="IPR041172">
    <property type="entry name" value="EstA_Ig-like_N"/>
</dbReference>
<evidence type="ECO:0000256" key="1">
    <source>
        <dbReference type="ARBA" id="ARBA00022729"/>
    </source>
</evidence>
<dbReference type="SUPFAM" id="SSF53474">
    <property type="entry name" value="alpha/beta-Hydrolases"/>
    <property type="match status" value="1"/>
</dbReference>
<dbReference type="GO" id="GO:0016787">
    <property type="term" value="F:hydrolase activity"/>
    <property type="evidence" value="ECO:0007669"/>
    <property type="project" value="UniProtKB-KW"/>
</dbReference>
<organism evidence="4 5">
    <name type="scientific">Streptomyces endophyticus</name>
    <dbReference type="NCBI Taxonomy" id="714166"/>
    <lineage>
        <taxon>Bacteria</taxon>
        <taxon>Bacillati</taxon>
        <taxon>Actinomycetota</taxon>
        <taxon>Actinomycetes</taxon>
        <taxon>Kitasatosporales</taxon>
        <taxon>Streptomycetaceae</taxon>
        <taxon>Streptomyces</taxon>
    </lineage>
</organism>
<feature type="compositionally biased region" description="Low complexity" evidence="2">
    <location>
        <begin position="108"/>
        <end position="124"/>
    </location>
</feature>
<protein>
    <submittedName>
        <fullName evidence="4">Alpha/beta hydrolase-fold protein</fullName>
    </submittedName>
</protein>
<feature type="region of interest" description="Disordered" evidence="2">
    <location>
        <begin position="94"/>
        <end position="151"/>
    </location>
</feature>
<dbReference type="PANTHER" id="PTHR43037">
    <property type="entry name" value="UNNAMED PRODUCT-RELATED"/>
    <property type="match status" value="1"/>
</dbReference>
<dbReference type="RefSeq" id="WP_326014578.1">
    <property type="nucleotide sequence ID" value="NZ_JAOZYC010000024.1"/>
</dbReference>
<gene>
    <name evidence="4" type="ORF">OKJ99_05375</name>
</gene>
<evidence type="ECO:0000259" key="3">
    <source>
        <dbReference type="Pfam" id="PF18435"/>
    </source>
</evidence>
<feature type="compositionally biased region" description="Gly residues" evidence="2">
    <location>
        <begin position="125"/>
        <end position="134"/>
    </location>
</feature>
<proteinExistence type="predicted"/>
<accession>A0ABU6F208</accession>
<dbReference type="Gene3D" id="2.60.40.2180">
    <property type="match status" value="1"/>
</dbReference>
<keyword evidence="5" id="KW-1185">Reference proteome</keyword>
<evidence type="ECO:0000313" key="4">
    <source>
        <dbReference type="EMBL" id="MEB8336946.1"/>
    </source>
</evidence>
<dbReference type="InterPro" id="IPR000801">
    <property type="entry name" value="Esterase-like"/>
</dbReference>
<dbReference type="Proteomes" id="UP001354931">
    <property type="component" value="Unassembled WGS sequence"/>
</dbReference>
<reference evidence="4 5" key="1">
    <citation type="submission" date="2022-10" db="EMBL/GenBank/DDBJ databases">
        <authorList>
            <person name="Xie J."/>
            <person name="Shen N."/>
        </authorList>
    </citation>
    <scope>NUCLEOTIDE SEQUENCE [LARGE SCALE GENOMIC DNA]</scope>
    <source>
        <strain evidence="4 5">YIM65594</strain>
    </source>
</reference>
<keyword evidence="1" id="KW-0732">Signal</keyword>
<evidence type="ECO:0000256" key="2">
    <source>
        <dbReference type="SAM" id="MobiDB-lite"/>
    </source>
</evidence>
<evidence type="ECO:0000313" key="5">
    <source>
        <dbReference type="Proteomes" id="UP001354931"/>
    </source>
</evidence>
<dbReference type="EMBL" id="JAOZYC010000024">
    <property type="protein sequence ID" value="MEB8336946.1"/>
    <property type="molecule type" value="Genomic_DNA"/>
</dbReference>
<name>A0ABU6F208_9ACTN</name>
<sequence length="445" mass="46292">MSSLCGSSGAGSSGMRSATAITKVYGAGQKFIAVAVSYDSTIANASVKKTAFKVAGRTVTKVYANTKAALAAKGTDGRYVIVELDPDESDALLWVTDQGGGGSGSSRGGQKPSASGGPKPSPGAGPSGGAGGKIVAGNNTPGGTIKTAKGTVRQTGTLTTTDGTGIAASSAKLTTSKVVNLIVDDFQQLSYKDTVSGRTLKYNLFVPADYDDGKSYPLVLFMHDASVVNVATEGPLVQGLGAVCWAGPEDQARNECLVVAPEYQEVVLDDTYEPTDLFDTTAKLVKAVAKKYSVDSKRIYTTGQSMGGMMSIGLNVKYPDLFAAAFVVAGQWPDEQCDSLADKTQWFLASQDDSGAYPGQQAILKVIKAEGADITTAVWDATSTAAEFATDVRRVTAKSTPVNFTPLQSGTVQKATGGTTMAHMATWQVAYTIPGIRDWIMKQSQ</sequence>
<feature type="compositionally biased region" description="Gly residues" evidence="2">
    <location>
        <begin position="98"/>
        <end position="107"/>
    </location>
</feature>
<dbReference type="Pfam" id="PF00756">
    <property type="entry name" value="Esterase"/>
    <property type="match status" value="1"/>
</dbReference>
<feature type="domain" description="Esterase Ig-like N-terminal" evidence="3">
    <location>
        <begin position="17"/>
        <end position="164"/>
    </location>
</feature>
<dbReference type="Gene3D" id="3.40.50.1820">
    <property type="entry name" value="alpha/beta hydrolase"/>
    <property type="match status" value="1"/>
</dbReference>
<comment type="caution">
    <text evidence="4">The sequence shown here is derived from an EMBL/GenBank/DDBJ whole genome shotgun (WGS) entry which is preliminary data.</text>
</comment>
<dbReference type="PANTHER" id="PTHR43037:SF1">
    <property type="entry name" value="BLL1128 PROTEIN"/>
    <property type="match status" value="1"/>
</dbReference>